<accession>A0A2U1TA01</accession>
<dbReference type="Proteomes" id="UP000244989">
    <property type="component" value="Unassembled WGS sequence"/>
</dbReference>
<keyword evidence="10" id="KW-1185">Reference proteome</keyword>
<dbReference type="InterPro" id="IPR024962">
    <property type="entry name" value="YukD-like"/>
</dbReference>
<keyword evidence="6 7" id="KW-0472">Membrane</keyword>
<protein>
    <submittedName>
        <fullName evidence="9">Type VII secretion integral membrane protein EccD</fullName>
    </submittedName>
</protein>
<evidence type="ECO:0000313" key="10">
    <source>
        <dbReference type="Proteomes" id="UP000244989"/>
    </source>
</evidence>
<dbReference type="AlphaFoldDB" id="A0A2U1TA01"/>
<dbReference type="Pfam" id="PF08817">
    <property type="entry name" value="YukD"/>
    <property type="match status" value="1"/>
</dbReference>
<feature type="transmembrane region" description="Helical" evidence="7">
    <location>
        <begin position="360"/>
        <end position="377"/>
    </location>
</feature>
<feature type="domain" description="EccD-like transmembrane" evidence="8">
    <location>
        <begin position="134"/>
        <end position="445"/>
    </location>
</feature>
<feature type="transmembrane region" description="Helical" evidence="7">
    <location>
        <begin position="314"/>
        <end position="331"/>
    </location>
</feature>
<keyword evidence="4 7" id="KW-0812">Transmembrane</keyword>
<comment type="subcellular location">
    <subcellularLocation>
        <location evidence="1">Cell membrane</location>
        <topology evidence="1">Multi-pass membrane protein</topology>
    </subcellularLocation>
</comment>
<keyword evidence="5 7" id="KW-1133">Transmembrane helix</keyword>
<evidence type="ECO:0000256" key="1">
    <source>
        <dbReference type="ARBA" id="ARBA00004651"/>
    </source>
</evidence>
<comment type="similarity">
    <text evidence="2">Belongs to the EccD/Snm4 family.</text>
</comment>
<evidence type="ECO:0000256" key="5">
    <source>
        <dbReference type="ARBA" id="ARBA00022989"/>
    </source>
</evidence>
<evidence type="ECO:0000256" key="6">
    <source>
        <dbReference type="ARBA" id="ARBA00023136"/>
    </source>
</evidence>
<dbReference type="InterPro" id="IPR044049">
    <property type="entry name" value="EccD_transm"/>
</dbReference>
<feature type="transmembrane region" description="Helical" evidence="7">
    <location>
        <begin position="336"/>
        <end position="354"/>
    </location>
</feature>
<evidence type="ECO:0000256" key="3">
    <source>
        <dbReference type="ARBA" id="ARBA00022475"/>
    </source>
</evidence>
<dbReference type="NCBIfam" id="TIGR03920">
    <property type="entry name" value="T7SS_EccD"/>
    <property type="match status" value="1"/>
</dbReference>
<evidence type="ECO:0000259" key="8">
    <source>
        <dbReference type="Pfam" id="PF19053"/>
    </source>
</evidence>
<feature type="transmembrane region" description="Helical" evidence="7">
    <location>
        <begin position="131"/>
        <end position="153"/>
    </location>
</feature>
<feature type="transmembrane region" description="Helical" evidence="7">
    <location>
        <begin position="204"/>
        <end position="225"/>
    </location>
</feature>
<proteinExistence type="inferred from homology"/>
<dbReference type="KEGG" id="cyz:C3B44_02080"/>
<organism evidence="9 10">
    <name type="scientific">Corynebacterium yudongzhengii</name>
    <dbReference type="NCBI Taxonomy" id="2080740"/>
    <lineage>
        <taxon>Bacteria</taxon>
        <taxon>Bacillati</taxon>
        <taxon>Actinomycetota</taxon>
        <taxon>Actinomycetes</taxon>
        <taxon>Mycobacteriales</taxon>
        <taxon>Corynebacteriaceae</taxon>
        <taxon>Corynebacterium</taxon>
    </lineage>
</organism>
<feature type="transmembrane region" description="Helical" evidence="7">
    <location>
        <begin position="231"/>
        <end position="251"/>
    </location>
</feature>
<dbReference type="Pfam" id="PF19053">
    <property type="entry name" value="EccD"/>
    <property type="match status" value="1"/>
</dbReference>
<sequence length="446" mass="45162">MMNTIGRWGACRIHTHIFRGSTDMPAHSLRLTTRLHVGGFHREIDLTLPTSSAIAEVLPEVLELAEAPQITRPWRASTVGGKALDMSSPLAETGLHHGHVLVLTPAEPVDAPIVRDSAEALVAHSSGRGAVGGLTAAVITGAFMAITLLNSYVELEWALLAGAVLAVMSARQHPLLALPIAALVAYACARLVTGGSLIDAPTWALITAASAALVTLAVLGLVGAVGTRTAGGIGAASAIAYAASIGALLSFEAAAASALVAGVALVTCTPGLVTTLAGLEVPRLPTAGQDLAVADGNPPDTDERARRAGRIHDGMSIGTAAGMLVALGYLASLDGWAPLLLSLAIAGATILHAARHRRLVPAWALSAVGLGALLAAAEAAASDLAAVIVGMVALVAVTAGRWADHIRTMAPTTAAWLERAEFVAVIAVLPLAGWVGGLFALIRGLG</sequence>
<evidence type="ECO:0000313" key="9">
    <source>
        <dbReference type="EMBL" id="PWC02821.1"/>
    </source>
</evidence>
<feature type="transmembrane region" description="Helical" evidence="7">
    <location>
        <begin position="422"/>
        <end position="442"/>
    </location>
</feature>
<reference evidence="10" key="1">
    <citation type="submission" date="2018-04" db="EMBL/GenBank/DDBJ databases">
        <authorList>
            <person name="Liu S."/>
            <person name="Wang Z."/>
            <person name="Li J."/>
        </authorList>
    </citation>
    <scope>NUCLEOTIDE SEQUENCE [LARGE SCALE GENOMIC DNA]</scope>
    <source>
        <strain evidence="10">2189</strain>
    </source>
</reference>
<comment type="caution">
    <text evidence="9">The sequence shown here is derived from an EMBL/GenBank/DDBJ whole genome shotgun (WGS) entry which is preliminary data.</text>
</comment>
<feature type="transmembrane region" description="Helical" evidence="7">
    <location>
        <begin position="173"/>
        <end position="192"/>
    </location>
</feature>
<evidence type="ECO:0000256" key="7">
    <source>
        <dbReference type="SAM" id="Phobius"/>
    </source>
</evidence>
<dbReference type="Gene3D" id="3.10.20.90">
    <property type="entry name" value="Phosphatidylinositol 3-kinase Catalytic Subunit, Chain A, domain 1"/>
    <property type="match status" value="1"/>
</dbReference>
<gene>
    <name evidence="9" type="primary">eccD</name>
    <name evidence="9" type="ORF">DF222_00810</name>
</gene>
<dbReference type="InterPro" id="IPR006707">
    <property type="entry name" value="T7SS_EccD"/>
</dbReference>
<evidence type="ECO:0000256" key="2">
    <source>
        <dbReference type="ARBA" id="ARBA00006162"/>
    </source>
</evidence>
<name>A0A2U1TA01_9CORY</name>
<evidence type="ECO:0000256" key="4">
    <source>
        <dbReference type="ARBA" id="ARBA00022692"/>
    </source>
</evidence>
<dbReference type="EMBL" id="QEEZ01000001">
    <property type="protein sequence ID" value="PWC02821.1"/>
    <property type="molecule type" value="Genomic_DNA"/>
</dbReference>
<dbReference type="GO" id="GO:0005886">
    <property type="term" value="C:plasma membrane"/>
    <property type="evidence" value="ECO:0007669"/>
    <property type="project" value="UniProtKB-SubCell"/>
</dbReference>
<feature type="transmembrane region" description="Helical" evidence="7">
    <location>
        <begin position="384"/>
        <end position="402"/>
    </location>
</feature>
<feature type="transmembrane region" description="Helical" evidence="7">
    <location>
        <begin position="258"/>
        <end position="279"/>
    </location>
</feature>
<keyword evidence="3" id="KW-1003">Cell membrane</keyword>